<feature type="compositionally biased region" description="Basic and acidic residues" evidence="2">
    <location>
        <begin position="528"/>
        <end position="539"/>
    </location>
</feature>
<keyword evidence="4" id="KW-1185">Reference proteome</keyword>
<evidence type="ECO:0000313" key="3">
    <source>
        <dbReference type="EMBL" id="KAL1867280.1"/>
    </source>
</evidence>
<organism evidence="3 4">
    <name type="scientific">Diaporthe australafricana</name>
    <dbReference type="NCBI Taxonomy" id="127596"/>
    <lineage>
        <taxon>Eukaryota</taxon>
        <taxon>Fungi</taxon>
        <taxon>Dikarya</taxon>
        <taxon>Ascomycota</taxon>
        <taxon>Pezizomycotina</taxon>
        <taxon>Sordariomycetes</taxon>
        <taxon>Sordariomycetidae</taxon>
        <taxon>Diaporthales</taxon>
        <taxon>Diaporthaceae</taxon>
        <taxon>Diaporthe</taxon>
    </lineage>
</organism>
<feature type="coiled-coil region" evidence="1">
    <location>
        <begin position="30"/>
        <end position="92"/>
    </location>
</feature>
<protein>
    <submittedName>
        <fullName evidence="3">Uncharacterized protein</fullName>
    </submittedName>
</protein>
<gene>
    <name evidence="3" type="ORF">Daus18300_006399</name>
</gene>
<comment type="caution">
    <text evidence="3">The sequence shown here is derived from an EMBL/GenBank/DDBJ whole genome shotgun (WGS) entry which is preliminary data.</text>
</comment>
<feature type="compositionally biased region" description="Basic and acidic residues" evidence="2">
    <location>
        <begin position="486"/>
        <end position="496"/>
    </location>
</feature>
<keyword evidence="1" id="KW-0175">Coiled coil</keyword>
<feature type="region of interest" description="Disordered" evidence="2">
    <location>
        <begin position="399"/>
        <end position="430"/>
    </location>
</feature>
<sequence length="700" mass="78291">MQKLAVDVEDYMEDFWLKLEAREDVLTELLEQTQADNIQLQADLQIREDERNGLLDRLEQAGSTIRQSERDLADLKDEIADLEQIQADGLQQTARADSLHEECEKLKVDIAAKAAVARDLETRLQQSQSALLQETEEHKRHTGELHKLMEQREEAARATQGAAVEVARQEVTRDMDIAREKISALLKQAEAETVTLKDELNAARHRLSTAEETNRRDSTTADELRSELETAHAEAIRLNEEADENEVEFRKAFEYNSAHVEDLQAQVAFKEKAIAQLSEDAQSYDRQAQEVLDSLKTWTHGQQGAKGFASELEKAQSGNLDGIDPKLKPLLEIDLLHKAIFQSFHAQRNSEQNEEQGVAQESVATKDIWADLPPSSPPEQNPPKGIAARVLDQLRRRVTVKSPSQSMPSPTPLSVLAEQEHRRSANPPKSIMKTTNQSIILGDEDLAEPVMAAQSSSLPTRGVFGRRTYARSAVAKKAPEEDVESQEEHVREKSEFTRSIFTRPPYNRPVSGTNPRAENGAARHGSRVGREPQKRKQIDDQEAESPNKGTKTDQKKHKSMLSISHVSPPERQVGQADEFRVVPSAPRKRRKNTNVLGEATSHARSLHFPQSTSSAERDATIPGRTPNNGVRDVTLGGLKASLAPKAESSSQDGSQDPQSLFYRRRRSSQQNEDSHISVPRSQKMKIDSTGPPIRKRFTMG</sequence>
<evidence type="ECO:0000256" key="2">
    <source>
        <dbReference type="SAM" id="MobiDB-lite"/>
    </source>
</evidence>
<name>A0ABR3WUF0_9PEZI</name>
<reference evidence="3 4" key="1">
    <citation type="journal article" date="2024" name="IMA Fungus">
        <title>IMA Genome - F19 : A genome assembly and annotation guide to empower mycologists, including annotated draft genome sequences of Ceratocystis pirilliformis, Diaporthe australafricana, Fusarium ophioides, Paecilomyces lecythidis, and Sporothrix stenoceras.</title>
        <authorList>
            <person name="Aylward J."/>
            <person name="Wilson A.M."/>
            <person name="Visagie C.M."/>
            <person name="Spraker J."/>
            <person name="Barnes I."/>
            <person name="Buitendag C."/>
            <person name="Ceriani C."/>
            <person name="Del Mar Angel L."/>
            <person name="du Plessis D."/>
            <person name="Fuchs T."/>
            <person name="Gasser K."/>
            <person name="Kramer D."/>
            <person name="Li W."/>
            <person name="Munsamy K."/>
            <person name="Piso A."/>
            <person name="Price J.L."/>
            <person name="Sonnekus B."/>
            <person name="Thomas C."/>
            <person name="van der Nest A."/>
            <person name="van Dijk A."/>
            <person name="van Heerden A."/>
            <person name="van Vuuren N."/>
            <person name="Yilmaz N."/>
            <person name="Duong T.A."/>
            <person name="van der Merwe N.A."/>
            <person name="Wingfield M.J."/>
            <person name="Wingfield B.D."/>
        </authorList>
    </citation>
    <scope>NUCLEOTIDE SEQUENCE [LARGE SCALE GENOMIC DNA]</scope>
    <source>
        <strain evidence="3 4">CMW 18300</strain>
    </source>
</reference>
<feature type="region of interest" description="Disordered" evidence="2">
    <location>
        <begin position="472"/>
        <end position="700"/>
    </location>
</feature>
<accession>A0ABR3WUF0</accession>
<dbReference type="EMBL" id="JAWRVE010000051">
    <property type="protein sequence ID" value="KAL1867280.1"/>
    <property type="molecule type" value="Genomic_DNA"/>
</dbReference>
<proteinExistence type="predicted"/>
<dbReference type="Proteomes" id="UP001583177">
    <property type="component" value="Unassembled WGS sequence"/>
</dbReference>
<feature type="coiled-coil region" evidence="1">
    <location>
        <begin position="117"/>
        <end position="294"/>
    </location>
</feature>
<feature type="compositionally biased region" description="Low complexity" evidence="2">
    <location>
        <begin position="648"/>
        <end position="659"/>
    </location>
</feature>
<evidence type="ECO:0000313" key="4">
    <source>
        <dbReference type="Proteomes" id="UP001583177"/>
    </source>
</evidence>
<evidence type="ECO:0000256" key="1">
    <source>
        <dbReference type="SAM" id="Coils"/>
    </source>
</evidence>